<name>A0ABV1H1Q4_9FIRM</name>
<protein>
    <recommendedName>
        <fullName evidence="4">DUF2508 family protein</fullName>
    </recommendedName>
</protein>
<keyword evidence="1" id="KW-0175">Coiled coil</keyword>
<sequence>MNNIELIKKIEELEQLEKAADKAQQEYEAEPENVEKERAFDSAYKKEFSAYISAAKELERLSGGKINFCTAKKLIQTRRSELIELLKAL</sequence>
<evidence type="ECO:0000313" key="2">
    <source>
        <dbReference type="EMBL" id="MEQ2553621.1"/>
    </source>
</evidence>
<dbReference type="EMBL" id="JBBMFS010000001">
    <property type="protein sequence ID" value="MEQ2553621.1"/>
    <property type="molecule type" value="Genomic_DNA"/>
</dbReference>
<accession>A0ABV1H1Q4</accession>
<evidence type="ECO:0000313" key="3">
    <source>
        <dbReference type="Proteomes" id="UP001546774"/>
    </source>
</evidence>
<keyword evidence="3" id="KW-1185">Reference proteome</keyword>
<feature type="coiled-coil region" evidence="1">
    <location>
        <begin position="3"/>
        <end position="33"/>
    </location>
</feature>
<gene>
    <name evidence="2" type="ORF">WMO37_01140</name>
</gene>
<comment type="caution">
    <text evidence="2">The sequence shown here is derived from an EMBL/GenBank/DDBJ whole genome shotgun (WGS) entry which is preliminary data.</text>
</comment>
<dbReference type="Proteomes" id="UP001546774">
    <property type="component" value="Unassembled WGS sequence"/>
</dbReference>
<evidence type="ECO:0000256" key="1">
    <source>
        <dbReference type="SAM" id="Coils"/>
    </source>
</evidence>
<evidence type="ECO:0008006" key="4">
    <source>
        <dbReference type="Google" id="ProtNLM"/>
    </source>
</evidence>
<organism evidence="2 3">
    <name type="scientific">Lachnospira intestinalis</name>
    <dbReference type="NCBI Taxonomy" id="3133158"/>
    <lineage>
        <taxon>Bacteria</taxon>
        <taxon>Bacillati</taxon>
        <taxon>Bacillota</taxon>
        <taxon>Clostridia</taxon>
        <taxon>Lachnospirales</taxon>
        <taxon>Lachnospiraceae</taxon>
        <taxon>Lachnospira</taxon>
    </lineage>
</organism>
<reference evidence="2" key="1">
    <citation type="submission" date="2024-03" db="EMBL/GenBank/DDBJ databases">
        <title>Human intestinal bacterial collection.</title>
        <authorList>
            <person name="Pauvert C."/>
            <person name="Hitch T.C.A."/>
            <person name="Clavel T."/>
        </authorList>
    </citation>
    <scope>NUCLEOTIDE SEQUENCE [LARGE SCALE GENOMIC DNA]</scope>
    <source>
        <strain evidence="2">CLA-AA-H89B</strain>
    </source>
</reference>
<proteinExistence type="predicted"/>